<evidence type="ECO:0000313" key="4">
    <source>
        <dbReference type="EMBL" id="TIC79818.1"/>
    </source>
</evidence>
<name>A0A4T0UME2_9NEIS</name>
<dbReference type="SUPFAM" id="SSF51735">
    <property type="entry name" value="NAD(P)-binding Rossmann-fold domains"/>
    <property type="match status" value="1"/>
</dbReference>
<dbReference type="PANTHER" id="PTHR43639:SF1">
    <property type="entry name" value="SHORT-CHAIN DEHYDROGENASE_REDUCTASE FAMILY PROTEIN"/>
    <property type="match status" value="1"/>
</dbReference>
<accession>A0A4T0UME2</accession>
<gene>
    <name evidence="4" type="ORF">E5K04_12905</name>
</gene>
<dbReference type="InterPro" id="IPR020904">
    <property type="entry name" value="Sc_DH/Rdtase_CS"/>
</dbReference>
<dbReference type="EC" id="1.1.1.47" evidence="4"/>
<evidence type="ECO:0000256" key="1">
    <source>
        <dbReference type="ARBA" id="ARBA00006484"/>
    </source>
</evidence>
<dbReference type="Proteomes" id="UP000308891">
    <property type="component" value="Unassembled WGS sequence"/>
</dbReference>
<dbReference type="RefSeq" id="WP_136554766.1">
    <property type="nucleotide sequence ID" value="NZ_STGJ01000015.1"/>
</dbReference>
<dbReference type="InterPro" id="IPR002347">
    <property type="entry name" value="SDR_fam"/>
</dbReference>
<dbReference type="Pfam" id="PF13561">
    <property type="entry name" value="adh_short_C2"/>
    <property type="match status" value="1"/>
</dbReference>
<dbReference type="OrthoDB" id="9806974at2"/>
<dbReference type="PRINTS" id="PR00080">
    <property type="entry name" value="SDRFAMILY"/>
</dbReference>
<dbReference type="NCBIfam" id="NF005559">
    <property type="entry name" value="PRK07231.1"/>
    <property type="match status" value="1"/>
</dbReference>
<evidence type="ECO:0000313" key="5">
    <source>
        <dbReference type="Proteomes" id="UP000308891"/>
    </source>
</evidence>
<dbReference type="EMBL" id="STGJ01000015">
    <property type="protein sequence ID" value="TIC79818.1"/>
    <property type="molecule type" value="Genomic_DNA"/>
</dbReference>
<feature type="domain" description="Ketoreductase" evidence="3">
    <location>
        <begin position="14"/>
        <end position="192"/>
    </location>
</feature>
<dbReference type="Gene3D" id="3.40.50.720">
    <property type="entry name" value="NAD(P)-binding Rossmann-like Domain"/>
    <property type="match status" value="1"/>
</dbReference>
<evidence type="ECO:0000256" key="2">
    <source>
        <dbReference type="ARBA" id="ARBA00023002"/>
    </source>
</evidence>
<comment type="similarity">
    <text evidence="1">Belongs to the short-chain dehydrogenases/reductases (SDR) family.</text>
</comment>
<organism evidence="4 5">
    <name type="scientific">Crenobacter intestini</name>
    <dbReference type="NCBI Taxonomy" id="2563443"/>
    <lineage>
        <taxon>Bacteria</taxon>
        <taxon>Pseudomonadati</taxon>
        <taxon>Pseudomonadota</taxon>
        <taxon>Betaproteobacteria</taxon>
        <taxon>Neisseriales</taxon>
        <taxon>Neisseriaceae</taxon>
        <taxon>Crenobacter</taxon>
    </lineage>
</organism>
<dbReference type="CDD" id="cd05233">
    <property type="entry name" value="SDR_c"/>
    <property type="match status" value="1"/>
</dbReference>
<dbReference type="GO" id="GO:0047936">
    <property type="term" value="F:glucose 1-dehydrogenase [NAD(P)+] activity"/>
    <property type="evidence" value="ECO:0007669"/>
    <property type="project" value="UniProtKB-EC"/>
</dbReference>
<comment type="caution">
    <text evidence="4">The sequence shown here is derived from an EMBL/GenBank/DDBJ whole genome shotgun (WGS) entry which is preliminary data.</text>
</comment>
<keyword evidence="2 4" id="KW-0560">Oxidoreductase</keyword>
<proteinExistence type="inferred from homology"/>
<protein>
    <submittedName>
        <fullName evidence="4">Glucose 1-dehydrogenase</fullName>
        <ecNumber evidence="4">1.1.1.47</ecNumber>
    </submittedName>
</protein>
<dbReference type="AlphaFoldDB" id="A0A4T0UME2"/>
<dbReference type="InterPro" id="IPR057326">
    <property type="entry name" value="KR_dom"/>
</dbReference>
<dbReference type="SMART" id="SM00822">
    <property type="entry name" value="PKS_KR"/>
    <property type="match status" value="1"/>
</dbReference>
<sequence>MQQKLIDRFSLSGEVALITGAGRGIGRAIALAYAEAGADVVCAARSPDEIEETARLAREHGVRALALTCDVNDEAALARLVDTTREAMGKLTLLVNNAGGAAPNKMLKTSADAFDTAMHFNVTSAFRLSALVAPHMQAAGHGAIVNITSGAARYAQKHFTVYGAAKAALTQLTRLMAQDLAPLIRVNAIAPGPIATDALEKFLDETARGKMIAGTPLARLGTVEDIAAAALYLASPAASWVTGKVIEVDGGAESSVWPF</sequence>
<keyword evidence="5" id="KW-1185">Reference proteome</keyword>
<evidence type="ECO:0000259" key="3">
    <source>
        <dbReference type="SMART" id="SM00822"/>
    </source>
</evidence>
<dbReference type="PRINTS" id="PR00081">
    <property type="entry name" value="GDHRDH"/>
</dbReference>
<dbReference type="PROSITE" id="PS00061">
    <property type="entry name" value="ADH_SHORT"/>
    <property type="match status" value="1"/>
</dbReference>
<reference evidence="4 5" key="1">
    <citation type="submission" date="2019-04" db="EMBL/GenBank/DDBJ databases">
        <title>Crenobacter sp. nov.</title>
        <authorList>
            <person name="Shi S."/>
        </authorList>
    </citation>
    <scope>NUCLEOTIDE SEQUENCE [LARGE SCALE GENOMIC DNA]</scope>
    <source>
        <strain evidence="4 5">GY 70310</strain>
    </source>
</reference>
<dbReference type="PANTHER" id="PTHR43639">
    <property type="entry name" value="OXIDOREDUCTASE, SHORT-CHAIN DEHYDROGENASE/REDUCTASE FAMILY (AFU_ORTHOLOGUE AFUA_5G02870)"/>
    <property type="match status" value="1"/>
</dbReference>
<dbReference type="FunFam" id="3.40.50.720:FF:000084">
    <property type="entry name" value="Short-chain dehydrogenase reductase"/>
    <property type="match status" value="1"/>
</dbReference>
<dbReference type="InterPro" id="IPR036291">
    <property type="entry name" value="NAD(P)-bd_dom_sf"/>
</dbReference>